<evidence type="ECO:0000313" key="3">
    <source>
        <dbReference type="Proteomes" id="UP001180020"/>
    </source>
</evidence>
<feature type="domain" description="R13L1/DRL21-like LRR repeat region" evidence="1">
    <location>
        <begin position="34"/>
        <end position="100"/>
    </location>
</feature>
<dbReference type="PANTHER" id="PTHR47186:SF3">
    <property type="entry name" value="OS09G0267800 PROTEIN"/>
    <property type="match status" value="1"/>
</dbReference>
<keyword evidence="3" id="KW-1185">Reference proteome</keyword>
<reference evidence="2" key="2">
    <citation type="submission" date="2023-06" db="EMBL/GenBank/DDBJ databases">
        <authorList>
            <person name="Ma L."/>
            <person name="Liu K.-W."/>
            <person name="Li Z."/>
            <person name="Hsiao Y.-Y."/>
            <person name="Qi Y."/>
            <person name="Fu T."/>
            <person name="Tang G."/>
            <person name="Zhang D."/>
            <person name="Sun W.-H."/>
            <person name="Liu D.-K."/>
            <person name="Li Y."/>
            <person name="Chen G.-Z."/>
            <person name="Liu X.-D."/>
            <person name="Liao X.-Y."/>
            <person name="Jiang Y.-T."/>
            <person name="Yu X."/>
            <person name="Hao Y."/>
            <person name="Huang J."/>
            <person name="Zhao X.-W."/>
            <person name="Ke S."/>
            <person name="Chen Y.-Y."/>
            <person name="Wu W.-L."/>
            <person name="Hsu J.-L."/>
            <person name="Lin Y.-F."/>
            <person name="Huang M.-D."/>
            <person name="Li C.-Y."/>
            <person name="Huang L."/>
            <person name="Wang Z.-W."/>
            <person name="Zhao X."/>
            <person name="Zhong W.-Y."/>
            <person name="Peng D.-H."/>
            <person name="Ahmad S."/>
            <person name="Lan S."/>
            <person name="Zhang J.-S."/>
            <person name="Tsai W.-C."/>
            <person name="Van De Peer Y."/>
            <person name="Liu Z.-J."/>
        </authorList>
    </citation>
    <scope>NUCLEOTIDE SEQUENCE</scope>
    <source>
        <strain evidence="2">CP</strain>
        <tissue evidence="2">Leaves</tissue>
    </source>
</reference>
<reference evidence="2" key="1">
    <citation type="journal article" date="2023" name="Nat. Commun.">
        <title>Diploid and tetraploid genomes of Acorus and the evolution of monocots.</title>
        <authorList>
            <person name="Ma L."/>
            <person name="Liu K.W."/>
            <person name="Li Z."/>
            <person name="Hsiao Y.Y."/>
            <person name="Qi Y."/>
            <person name="Fu T."/>
            <person name="Tang G.D."/>
            <person name="Zhang D."/>
            <person name="Sun W.H."/>
            <person name="Liu D.K."/>
            <person name="Li Y."/>
            <person name="Chen G.Z."/>
            <person name="Liu X.D."/>
            <person name="Liao X.Y."/>
            <person name="Jiang Y.T."/>
            <person name="Yu X."/>
            <person name="Hao Y."/>
            <person name="Huang J."/>
            <person name="Zhao X.W."/>
            <person name="Ke S."/>
            <person name="Chen Y.Y."/>
            <person name="Wu W.L."/>
            <person name="Hsu J.L."/>
            <person name="Lin Y.F."/>
            <person name="Huang M.D."/>
            <person name="Li C.Y."/>
            <person name="Huang L."/>
            <person name="Wang Z.W."/>
            <person name="Zhao X."/>
            <person name="Zhong W.Y."/>
            <person name="Peng D.H."/>
            <person name="Ahmad S."/>
            <person name="Lan S."/>
            <person name="Zhang J.S."/>
            <person name="Tsai W.C."/>
            <person name="Van de Peer Y."/>
            <person name="Liu Z.J."/>
        </authorList>
    </citation>
    <scope>NUCLEOTIDE SEQUENCE</scope>
    <source>
        <strain evidence="2">CP</strain>
    </source>
</reference>
<dbReference type="Pfam" id="PF25019">
    <property type="entry name" value="LRR_R13L1-DRL21"/>
    <property type="match status" value="1"/>
</dbReference>
<dbReference type="InterPro" id="IPR032675">
    <property type="entry name" value="LRR_dom_sf"/>
</dbReference>
<name>A0AAV9DV79_ACOCL</name>
<dbReference type="SUPFAM" id="SSF52058">
    <property type="entry name" value="L domain-like"/>
    <property type="match status" value="1"/>
</dbReference>
<dbReference type="Gene3D" id="3.80.10.10">
    <property type="entry name" value="Ribonuclease Inhibitor"/>
    <property type="match status" value="1"/>
</dbReference>
<dbReference type="PANTHER" id="PTHR47186">
    <property type="entry name" value="LEUCINE-RICH REPEAT-CONTAINING PROTEIN 57"/>
    <property type="match status" value="1"/>
</dbReference>
<dbReference type="AlphaFoldDB" id="A0AAV9DV79"/>
<dbReference type="Proteomes" id="UP001180020">
    <property type="component" value="Unassembled WGS sequence"/>
</dbReference>
<proteinExistence type="predicted"/>
<dbReference type="InterPro" id="IPR056789">
    <property type="entry name" value="LRR_R13L1-DRL21"/>
</dbReference>
<dbReference type="EMBL" id="JAUJYO010000011">
    <property type="protein sequence ID" value="KAK1304844.1"/>
    <property type="molecule type" value="Genomic_DNA"/>
</dbReference>
<evidence type="ECO:0000259" key="1">
    <source>
        <dbReference type="Pfam" id="PF25019"/>
    </source>
</evidence>
<gene>
    <name evidence="2" type="ORF">QJS10_CPB11g01586</name>
</gene>
<protein>
    <recommendedName>
        <fullName evidence="1">R13L1/DRL21-like LRR repeat region domain-containing protein</fullName>
    </recommendedName>
</protein>
<organism evidence="2 3">
    <name type="scientific">Acorus calamus</name>
    <name type="common">Sweet flag</name>
    <dbReference type="NCBI Taxonomy" id="4465"/>
    <lineage>
        <taxon>Eukaryota</taxon>
        <taxon>Viridiplantae</taxon>
        <taxon>Streptophyta</taxon>
        <taxon>Embryophyta</taxon>
        <taxon>Tracheophyta</taxon>
        <taxon>Spermatophyta</taxon>
        <taxon>Magnoliopsida</taxon>
        <taxon>Liliopsida</taxon>
        <taxon>Acoraceae</taxon>
        <taxon>Acorus</taxon>
    </lineage>
</organism>
<comment type="caution">
    <text evidence="2">The sequence shown here is derived from an EMBL/GenBank/DDBJ whole genome shotgun (WGS) entry which is preliminary data.</text>
</comment>
<accession>A0AAV9DV79</accession>
<sequence>MDDFFISQIARIGRLTSLQALNLFDVRREIGFRISELKYLNNIQDYLELTSLDLVGGAKEAEEAELKEKQHIYSLNLNWNFEGEQQRNDKDVLERLRPHQLGDSSPESRGESEHITWFPALKKLSIYNMPDFETLSIGNGGQPFPMLLELSVQVCPKLVQVSPLPPQLKKLEMY</sequence>
<evidence type="ECO:0000313" key="2">
    <source>
        <dbReference type="EMBL" id="KAK1304844.1"/>
    </source>
</evidence>